<feature type="binding site" evidence="3">
    <location>
        <begin position="17"/>
        <end position="20"/>
    </location>
    <ligand>
        <name>substrate</name>
    </ligand>
</feature>
<comment type="similarity">
    <text evidence="2">Belongs to the UPP synthase family. Z-FPP synthase subfamily.</text>
</comment>
<protein>
    <recommendedName>
        <fullName evidence="3">Isoprenyl transferase</fullName>
        <ecNumber evidence="3">2.5.1.-</ecNumber>
    </recommendedName>
</protein>
<dbReference type="Gene3D" id="3.40.1180.10">
    <property type="entry name" value="Decaprenyl diphosphate synthase-like"/>
    <property type="match status" value="1"/>
</dbReference>
<dbReference type="PANTHER" id="PTHR10291">
    <property type="entry name" value="DEHYDRODOLICHYL DIPHOSPHATE SYNTHASE FAMILY MEMBER"/>
    <property type="match status" value="1"/>
</dbReference>
<dbReference type="GO" id="GO:0016094">
    <property type="term" value="P:polyprenol biosynthetic process"/>
    <property type="evidence" value="ECO:0007669"/>
    <property type="project" value="TreeGrafter"/>
</dbReference>
<gene>
    <name evidence="4" type="ORF">A3J64_00410</name>
</gene>
<feature type="binding site" evidence="3">
    <location>
        <position position="21"/>
    </location>
    <ligand>
        <name>substrate</name>
    </ligand>
</feature>
<keyword evidence="1 3" id="KW-0808">Transferase</keyword>
<comment type="function">
    <text evidence="3">Catalyzes the condensation of isopentenyl diphosphate (IPP) with allylic pyrophosphates generating different type of terpenoids.</text>
</comment>
<dbReference type="STRING" id="1801997.A3J64_00410"/>
<feature type="binding site" evidence="3">
    <location>
        <position position="186"/>
    </location>
    <ligand>
        <name>substrate</name>
    </ligand>
</feature>
<dbReference type="Pfam" id="PF01255">
    <property type="entry name" value="Prenyltransf"/>
    <property type="match status" value="1"/>
</dbReference>
<evidence type="ECO:0000256" key="3">
    <source>
        <dbReference type="HAMAP-Rule" id="MF_01139"/>
    </source>
</evidence>
<dbReference type="EC" id="2.5.1.-" evidence="3"/>
<dbReference type="AlphaFoldDB" id="A0A1G2FDX9"/>
<name>A0A1G2FDX9_9BACT</name>
<dbReference type="HAMAP" id="MF_01139">
    <property type="entry name" value="ISPT"/>
    <property type="match status" value="1"/>
</dbReference>
<evidence type="ECO:0000256" key="2">
    <source>
        <dbReference type="ARBA" id="ARBA00038453"/>
    </source>
</evidence>
<feature type="binding site" evidence="3">
    <location>
        <position position="68"/>
    </location>
    <ligand>
        <name>substrate</name>
    </ligand>
</feature>
<feature type="binding site" evidence="3">
    <location>
        <begin position="61"/>
        <end position="63"/>
    </location>
    <ligand>
        <name>substrate</name>
    </ligand>
</feature>
<dbReference type="EMBL" id="MHNB01000029">
    <property type="protein sequence ID" value="OGZ36253.1"/>
    <property type="molecule type" value="Genomic_DNA"/>
</dbReference>
<feature type="binding site" evidence="3">
    <location>
        <position position="33"/>
    </location>
    <ligand>
        <name>substrate</name>
    </ligand>
</feature>
<accession>A0A1G2FDX9</accession>
<evidence type="ECO:0000313" key="5">
    <source>
        <dbReference type="Proteomes" id="UP000177061"/>
    </source>
</evidence>
<dbReference type="CDD" id="cd00475">
    <property type="entry name" value="Cis_IPPS"/>
    <property type="match status" value="1"/>
</dbReference>
<comment type="cofactor">
    <cofactor evidence="3">
        <name>Mg(2+)</name>
        <dbReference type="ChEBI" id="CHEBI:18420"/>
    </cofactor>
    <text evidence="3">Binds 2 magnesium ions per subunit.</text>
</comment>
<dbReference type="NCBIfam" id="TIGR00055">
    <property type="entry name" value="uppS"/>
    <property type="match status" value="1"/>
</dbReference>
<evidence type="ECO:0000313" key="4">
    <source>
        <dbReference type="EMBL" id="OGZ36253.1"/>
    </source>
</evidence>
<dbReference type="GO" id="GO:0045547">
    <property type="term" value="F:ditrans,polycis-polyprenyl diphosphate synthase [(2E,6E)-farnesyl diphosphate specific] activity"/>
    <property type="evidence" value="ECO:0007669"/>
    <property type="project" value="TreeGrafter"/>
</dbReference>
<dbReference type="InterPro" id="IPR001441">
    <property type="entry name" value="UPP_synth-like"/>
</dbReference>
<feature type="active site" description="Proton acceptor" evidence="3">
    <location>
        <position position="64"/>
    </location>
</feature>
<organism evidence="4 5">
    <name type="scientific">Candidatus Portnoybacteria bacterium RIFCSPHIGHO2_12_FULL_38_9</name>
    <dbReference type="NCBI Taxonomy" id="1801997"/>
    <lineage>
        <taxon>Bacteria</taxon>
        <taxon>Candidatus Portnoyibacteriota</taxon>
    </lineage>
</organism>
<dbReference type="SUPFAM" id="SSF64005">
    <property type="entry name" value="Undecaprenyl diphosphate synthase"/>
    <property type="match status" value="1"/>
</dbReference>
<comment type="caution">
    <text evidence="3">Lacks conserved residue(s) required for the propagation of feature annotation.</text>
</comment>
<feature type="active site" evidence="3">
    <location>
        <position position="16"/>
    </location>
</feature>
<feature type="binding site" evidence="3">
    <location>
        <position position="16"/>
    </location>
    <ligand>
        <name>Mg(2+)</name>
        <dbReference type="ChEBI" id="CHEBI:18420"/>
    </ligand>
</feature>
<reference evidence="4 5" key="1">
    <citation type="journal article" date="2016" name="Nat. Commun.">
        <title>Thousands of microbial genomes shed light on interconnected biogeochemical processes in an aquifer system.</title>
        <authorList>
            <person name="Anantharaman K."/>
            <person name="Brown C.T."/>
            <person name="Hug L.A."/>
            <person name="Sharon I."/>
            <person name="Castelle C.J."/>
            <person name="Probst A.J."/>
            <person name="Thomas B.C."/>
            <person name="Singh A."/>
            <person name="Wilkins M.J."/>
            <person name="Karaoz U."/>
            <person name="Brodie E.L."/>
            <person name="Williams K.H."/>
            <person name="Hubbard S.S."/>
            <person name="Banfield J.F."/>
        </authorList>
    </citation>
    <scope>NUCLEOTIDE SEQUENCE [LARGE SCALE GENOMIC DNA]</scope>
</reference>
<sequence length="240" mass="27866">MEKIKNLPQHIAVIPDGNRRWAKKQGFNSWLGHRQGVESLEKVLKAAFDLGIPYFSFWGSSLDNITKRSRPEVKFLLNLFAKKFTELAKAKDIHQNKVQINVFGRWQELFPKRVSGAIEKAIEATKNYRQYRLNFFLAYNGTDEMLETVRQIVKIAKKQNPLEIGPELLKSHLWTKDLPPIDLIIRTGSQGDPHNSAGFMMWDSADSQLHFSQTLWPDFTRKEFTEIIKGYSQREKRFGA</sequence>
<dbReference type="PANTHER" id="PTHR10291:SF43">
    <property type="entry name" value="DEHYDRODOLICHYL DIPHOSPHATE SYNTHASE COMPLEX SUBUNIT DHDDS"/>
    <property type="match status" value="1"/>
</dbReference>
<proteinExistence type="inferred from homology"/>
<comment type="caution">
    <text evidence="4">The sequence shown here is derived from an EMBL/GenBank/DDBJ whole genome shotgun (WGS) entry which is preliminary data.</text>
</comment>
<evidence type="ECO:0000256" key="1">
    <source>
        <dbReference type="ARBA" id="ARBA00022679"/>
    </source>
</evidence>
<keyword evidence="3" id="KW-0460">Magnesium</keyword>
<dbReference type="GO" id="GO:0000287">
    <property type="term" value="F:magnesium ion binding"/>
    <property type="evidence" value="ECO:0007669"/>
    <property type="project" value="UniProtKB-UniRule"/>
</dbReference>
<dbReference type="Proteomes" id="UP000177061">
    <property type="component" value="Unassembled WGS sequence"/>
</dbReference>
<comment type="subunit">
    <text evidence="3">Homodimer.</text>
</comment>
<keyword evidence="3" id="KW-0479">Metal-binding</keyword>
<dbReference type="InterPro" id="IPR036424">
    <property type="entry name" value="UPP_synth-like_sf"/>
</dbReference>